<comment type="caution">
    <text evidence="1">The sequence shown here is derived from an EMBL/GenBank/DDBJ whole genome shotgun (WGS) entry which is preliminary data.</text>
</comment>
<evidence type="ECO:0000313" key="2">
    <source>
        <dbReference type="Proteomes" id="UP000765509"/>
    </source>
</evidence>
<sequence>QKNPIPKPTFLPNKPPPALQRFQPQEFNKLKKYNIVIGPRLGSPKPFEGKANQEFNNKINKALFEINSKYENNPIQIKDSTRYASGNIKLFTKTRHGAAWLLNYREEWTHLAESTFVTSPTLIPVIAHSCPAYLDLDDNTNSDNLLKQNEIEKKM</sequence>
<protein>
    <submittedName>
        <fullName evidence="1">Uncharacterized protein</fullName>
    </submittedName>
</protein>
<dbReference type="OrthoDB" id="2506424at2759"/>
<dbReference type="EMBL" id="AVOT02009349">
    <property type="protein sequence ID" value="MBW0487922.1"/>
    <property type="molecule type" value="Genomic_DNA"/>
</dbReference>
<accession>A0A9Q3CT06</accession>
<name>A0A9Q3CT06_9BASI</name>
<organism evidence="1 2">
    <name type="scientific">Austropuccinia psidii MF-1</name>
    <dbReference type="NCBI Taxonomy" id="1389203"/>
    <lineage>
        <taxon>Eukaryota</taxon>
        <taxon>Fungi</taxon>
        <taxon>Dikarya</taxon>
        <taxon>Basidiomycota</taxon>
        <taxon>Pucciniomycotina</taxon>
        <taxon>Pucciniomycetes</taxon>
        <taxon>Pucciniales</taxon>
        <taxon>Sphaerophragmiaceae</taxon>
        <taxon>Austropuccinia</taxon>
    </lineage>
</organism>
<reference evidence="1" key="1">
    <citation type="submission" date="2021-03" db="EMBL/GenBank/DDBJ databases">
        <title>Draft genome sequence of rust myrtle Austropuccinia psidii MF-1, a brazilian biotype.</title>
        <authorList>
            <person name="Quecine M.C."/>
            <person name="Pachon D.M.R."/>
            <person name="Bonatelli M.L."/>
            <person name="Correr F.H."/>
            <person name="Franceschini L.M."/>
            <person name="Leite T.F."/>
            <person name="Margarido G.R.A."/>
            <person name="Almeida C.A."/>
            <person name="Ferrarezi J.A."/>
            <person name="Labate C.A."/>
        </authorList>
    </citation>
    <scope>NUCLEOTIDE SEQUENCE</scope>
    <source>
        <strain evidence="1">MF-1</strain>
    </source>
</reference>
<evidence type="ECO:0000313" key="1">
    <source>
        <dbReference type="EMBL" id="MBW0487922.1"/>
    </source>
</evidence>
<dbReference type="Proteomes" id="UP000765509">
    <property type="component" value="Unassembled WGS sequence"/>
</dbReference>
<keyword evidence="2" id="KW-1185">Reference proteome</keyword>
<dbReference type="AlphaFoldDB" id="A0A9Q3CT06"/>
<gene>
    <name evidence="1" type="ORF">O181_027637</name>
</gene>
<feature type="non-terminal residue" evidence="1">
    <location>
        <position position="1"/>
    </location>
</feature>
<proteinExistence type="predicted"/>